<dbReference type="Proteomes" id="UP001314170">
    <property type="component" value="Unassembled WGS sequence"/>
</dbReference>
<feature type="compositionally biased region" description="Polar residues" evidence="1">
    <location>
        <begin position="1"/>
        <end position="13"/>
    </location>
</feature>
<name>A0AAV1SK49_9ROSI</name>
<evidence type="ECO:0000313" key="2">
    <source>
        <dbReference type="EMBL" id="CAK7352504.1"/>
    </source>
</evidence>
<dbReference type="AlphaFoldDB" id="A0AAV1SK49"/>
<feature type="region of interest" description="Disordered" evidence="1">
    <location>
        <begin position="1"/>
        <end position="53"/>
    </location>
</feature>
<feature type="non-terminal residue" evidence="2">
    <location>
        <position position="1"/>
    </location>
</feature>
<sequence length="53" mass="5811">KSQSDSHSWSRVVSANHGESSDVLAQESNTVQAHHKSSDTISSPLETKQIDYN</sequence>
<reference evidence="2 3" key="1">
    <citation type="submission" date="2024-01" db="EMBL/GenBank/DDBJ databases">
        <authorList>
            <person name="Waweru B."/>
        </authorList>
    </citation>
    <scope>NUCLEOTIDE SEQUENCE [LARGE SCALE GENOMIC DNA]</scope>
</reference>
<comment type="caution">
    <text evidence="2">The sequence shown here is derived from an EMBL/GenBank/DDBJ whole genome shotgun (WGS) entry which is preliminary data.</text>
</comment>
<proteinExistence type="predicted"/>
<protein>
    <submittedName>
        <fullName evidence="2">Uncharacterized protein</fullName>
    </submittedName>
</protein>
<evidence type="ECO:0000256" key="1">
    <source>
        <dbReference type="SAM" id="MobiDB-lite"/>
    </source>
</evidence>
<organism evidence="2 3">
    <name type="scientific">Dovyalis caffra</name>
    <dbReference type="NCBI Taxonomy" id="77055"/>
    <lineage>
        <taxon>Eukaryota</taxon>
        <taxon>Viridiplantae</taxon>
        <taxon>Streptophyta</taxon>
        <taxon>Embryophyta</taxon>
        <taxon>Tracheophyta</taxon>
        <taxon>Spermatophyta</taxon>
        <taxon>Magnoliopsida</taxon>
        <taxon>eudicotyledons</taxon>
        <taxon>Gunneridae</taxon>
        <taxon>Pentapetalae</taxon>
        <taxon>rosids</taxon>
        <taxon>fabids</taxon>
        <taxon>Malpighiales</taxon>
        <taxon>Salicaceae</taxon>
        <taxon>Flacourtieae</taxon>
        <taxon>Dovyalis</taxon>
    </lineage>
</organism>
<keyword evidence="3" id="KW-1185">Reference proteome</keyword>
<feature type="compositionally biased region" description="Polar residues" evidence="1">
    <location>
        <begin position="39"/>
        <end position="53"/>
    </location>
</feature>
<accession>A0AAV1SK49</accession>
<evidence type="ECO:0000313" key="3">
    <source>
        <dbReference type="Proteomes" id="UP001314170"/>
    </source>
</evidence>
<gene>
    <name evidence="2" type="ORF">DCAF_LOCUS24257</name>
</gene>
<dbReference type="EMBL" id="CAWUPB010001194">
    <property type="protein sequence ID" value="CAK7352504.1"/>
    <property type="molecule type" value="Genomic_DNA"/>
</dbReference>